<name>A0ABW8ENP5_STRT5</name>
<dbReference type="InterPro" id="IPR002523">
    <property type="entry name" value="MgTranspt_CorA/ZnTranspt_ZntB"/>
</dbReference>
<dbReference type="InterPro" id="IPR045861">
    <property type="entry name" value="CorA_cytoplasmic_dom"/>
</dbReference>
<dbReference type="SUPFAM" id="SSF144083">
    <property type="entry name" value="Magnesium transport protein CorA, transmembrane region"/>
    <property type="match status" value="1"/>
</dbReference>
<keyword evidence="4" id="KW-1003">Cell membrane</keyword>
<feature type="transmembrane region" description="Helical" evidence="8">
    <location>
        <begin position="304"/>
        <end position="324"/>
    </location>
</feature>
<comment type="similarity">
    <text evidence="2">Belongs to the CorA metal ion transporter (MIT) (TC 1.A.35) family.</text>
</comment>
<evidence type="ECO:0000256" key="4">
    <source>
        <dbReference type="ARBA" id="ARBA00022475"/>
    </source>
</evidence>
<evidence type="ECO:0000256" key="5">
    <source>
        <dbReference type="ARBA" id="ARBA00022692"/>
    </source>
</evidence>
<proteinExistence type="inferred from homology"/>
<feature type="transmembrane region" description="Helical" evidence="8">
    <location>
        <begin position="273"/>
        <end position="292"/>
    </location>
</feature>
<dbReference type="Proteomes" id="UP001617351">
    <property type="component" value="Unassembled WGS sequence"/>
</dbReference>
<evidence type="ECO:0000256" key="3">
    <source>
        <dbReference type="ARBA" id="ARBA00022448"/>
    </source>
</evidence>
<evidence type="ECO:0000313" key="10">
    <source>
        <dbReference type="Proteomes" id="UP001617351"/>
    </source>
</evidence>
<keyword evidence="10" id="KW-1185">Reference proteome</keyword>
<dbReference type="RefSeq" id="WP_402383035.1">
    <property type="nucleotide sequence ID" value="NZ_JBIUYY010000008.1"/>
</dbReference>
<dbReference type="CDD" id="cd12830">
    <property type="entry name" value="MtCorA-like"/>
    <property type="match status" value="1"/>
</dbReference>
<dbReference type="Gene3D" id="1.20.58.340">
    <property type="entry name" value="Magnesium transport protein CorA, transmembrane region"/>
    <property type="match status" value="2"/>
</dbReference>
<accession>A0ABW8ENP5</accession>
<keyword evidence="6 8" id="KW-1133">Transmembrane helix</keyword>
<keyword evidence="7 8" id="KW-0472">Membrane</keyword>
<dbReference type="EMBL" id="JBIUYY010000008">
    <property type="protein sequence ID" value="MFJ2823491.1"/>
    <property type="molecule type" value="Genomic_DNA"/>
</dbReference>
<evidence type="ECO:0000256" key="6">
    <source>
        <dbReference type="ARBA" id="ARBA00022989"/>
    </source>
</evidence>
<dbReference type="Pfam" id="PF01544">
    <property type="entry name" value="CorA"/>
    <property type="match status" value="1"/>
</dbReference>
<sequence length="330" mass="36595">MECTLYDERTGRSDSVRCGLGDDACRVVLKELRELEPHRFGWVRLDDPTEAELAGLAAELGLHPLAVEDALHPRQRPKSESFGDVLAIALKTLWYVPRGNAVETGQLMLFAGPRYVLTVRHGSADPAAEAARRLGNDPALLRYGPLAVVHAVLDVVVDAYGDAAGKARAALTRLEDSVFSVDRTDVTEDIYSLKREVREFRDAVQPLVPVVHGLLNRGEEPYPAQALPYLRDVADHLARTDSEVRTLDELLNAVLDAQQARVASWQNDDMRRISAWAAIFAVPTMVAGVYGMNFQHMPELDWSYGYPFALGLMATASGLLYRAFRRNGWL</sequence>
<comment type="subcellular location">
    <subcellularLocation>
        <location evidence="1">Cell membrane</location>
        <topology evidence="1">Multi-pass membrane protein</topology>
    </subcellularLocation>
</comment>
<evidence type="ECO:0000256" key="7">
    <source>
        <dbReference type="ARBA" id="ARBA00023136"/>
    </source>
</evidence>
<comment type="caution">
    <text evidence="9">The sequence shown here is derived from an EMBL/GenBank/DDBJ whole genome shotgun (WGS) entry which is preliminary data.</text>
</comment>
<dbReference type="InterPro" id="IPR045863">
    <property type="entry name" value="CorA_TM1_TM2"/>
</dbReference>
<gene>
    <name evidence="9" type="ORF">ACIO7M_20570</name>
</gene>
<keyword evidence="5 8" id="KW-0812">Transmembrane</keyword>
<dbReference type="Gene3D" id="3.30.460.20">
    <property type="entry name" value="CorA soluble domain-like"/>
    <property type="match status" value="1"/>
</dbReference>
<keyword evidence="3" id="KW-0813">Transport</keyword>
<evidence type="ECO:0000256" key="2">
    <source>
        <dbReference type="ARBA" id="ARBA00009765"/>
    </source>
</evidence>
<protein>
    <submittedName>
        <fullName evidence="9">Magnesium and cobalt transport protein CorA</fullName>
    </submittedName>
</protein>
<dbReference type="PANTHER" id="PTHR46494:SF1">
    <property type="entry name" value="CORA FAMILY METAL ION TRANSPORTER (EUROFUNG)"/>
    <property type="match status" value="1"/>
</dbReference>
<reference evidence="9 10" key="1">
    <citation type="submission" date="2024-10" db="EMBL/GenBank/DDBJ databases">
        <title>The Natural Products Discovery Center: Release of the First 8490 Sequenced Strains for Exploring Actinobacteria Biosynthetic Diversity.</title>
        <authorList>
            <person name="Kalkreuter E."/>
            <person name="Kautsar S.A."/>
            <person name="Yang D."/>
            <person name="Bader C.D."/>
            <person name="Teijaro C.N."/>
            <person name="Fluegel L."/>
            <person name="Davis C.M."/>
            <person name="Simpson J.R."/>
            <person name="Lauterbach L."/>
            <person name="Steele A.D."/>
            <person name="Gui C."/>
            <person name="Meng S."/>
            <person name="Li G."/>
            <person name="Viehrig K."/>
            <person name="Ye F."/>
            <person name="Su P."/>
            <person name="Kiefer A.F."/>
            <person name="Nichols A."/>
            <person name="Cepeda A.J."/>
            <person name="Yan W."/>
            <person name="Fan B."/>
            <person name="Jiang Y."/>
            <person name="Adhikari A."/>
            <person name="Zheng C.-J."/>
            <person name="Schuster L."/>
            <person name="Cowan T.M."/>
            <person name="Smanski M.J."/>
            <person name="Chevrette M.G."/>
            <person name="De Carvalho L.P.S."/>
            <person name="Shen B."/>
        </authorList>
    </citation>
    <scope>NUCLEOTIDE SEQUENCE [LARGE SCALE GENOMIC DNA]</scope>
    <source>
        <strain evidence="9 10">NPDC087220</strain>
    </source>
</reference>
<evidence type="ECO:0000256" key="8">
    <source>
        <dbReference type="SAM" id="Phobius"/>
    </source>
</evidence>
<evidence type="ECO:0000256" key="1">
    <source>
        <dbReference type="ARBA" id="ARBA00004651"/>
    </source>
</evidence>
<dbReference type="PANTHER" id="PTHR46494">
    <property type="entry name" value="CORA FAMILY METAL ION TRANSPORTER (EUROFUNG)"/>
    <property type="match status" value="1"/>
</dbReference>
<evidence type="ECO:0000313" key="9">
    <source>
        <dbReference type="EMBL" id="MFJ2823491.1"/>
    </source>
</evidence>
<organism evidence="9 10">
    <name type="scientific">Streptomyces toxytricini</name>
    <name type="common">Actinomyces toxytricini</name>
    <dbReference type="NCBI Taxonomy" id="67369"/>
    <lineage>
        <taxon>Bacteria</taxon>
        <taxon>Bacillati</taxon>
        <taxon>Actinomycetota</taxon>
        <taxon>Actinomycetes</taxon>
        <taxon>Kitasatosporales</taxon>
        <taxon>Streptomycetaceae</taxon>
        <taxon>Streptomyces</taxon>
    </lineage>
</organism>
<dbReference type="SUPFAM" id="SSF143865">
    <property type="entry name" value="CorA soluble domain-like"/>
    <property type="match status" value="1"/>
</dbReference>